<feature type="transmembrane region" description="Helical" evidence="1">
    <location>
        <begin position="85"/>
        <end position="103"/>
    </location>
</feature>
<dbReference type="Proteomes" id="UP000001876">
    <property type="component" value="Unassembled WGS sequence"/>
</dbReference>
<keyword evidence="1" id="KW-1133">Transmembrane helix</keyword>
<dbReference type="GeneID" id="9680979"/>
<feature type="transmembrane region" description="Helical" evidence="1">
    <location>
        <begin position="151"/>
        <end position="171"/>
    </location>
</feature>
<organism evidence="3">
    <name type="scientific">Micromonas pusilla (strain CCMP1545)</name>
    <name type="common">Picoplanktonic green alga</name>
    <dbReference type="NCBI Taxonomy" id="564608"/>
    <lineage>
        <taxon>Eukaryota</taxon>
        <taxon>Viridiplantae</taxon>
        <taxon>Chlorophyta</taxon>
        <taxon>Mamiellophyceae</taxon>
        <taxon>Mamiellales</taxon>
        <taxon>Mamiellaceae</taxon>
        <taxon>Micromonas</taxon>
    </lineage>
</organism>
<gene>
    <name evidence="2" type="ORF">MICPUCDRAFT_61482</name>
</gene>
<feature type="transmembrane region" description="Helical" evidence="1">
    <location>
        <begin position="12"/>
        <end position="33"/>
    </location>
</feature>
<keyword evidence="3" id="KW-1185">Reference proteome</keyword>
<evidence type="ECO:0000313" key="2">
    <source>
        <dbReference type="EMBL" id="EEH60833.1"/>
    </source>
</evidence>
<name>C1MI00_MICPC</name>
<evidence type="ECO:0000256" key="1">
    <source>
        <dbReference type="SAM" id="Phobius"/>
    </source>
</evidence>
<feature type="transmembrane region" description="Helical" evidence="1">
    <location>
        <begin position="110"/>
        <end position="131"/>
    </location>
</feature>
<reference evidence="2 3" key="1">
    <citation type="journal article" date="2009" name="Science">
        <title>Green evolution and dynamic adaptations revealed by genomes of the marine picoeukaryotes Micromonas.</title>
        <authorList>
            <person name="Worden A.Z."/>
            <person name="Lee J.H."/>
            <person name="Mock T."/>
            <person name="Rouze P."/>
            <person name="Simmons M.P."/>
            <person name="Aerts A.L."/>
            <person name="Allen A.E."/>
            <person name="Cuvelier M.L."/>
            <person name="Derelle E."/>
            <person name="Everett M.V."/>
            <person name="Foulon E."/>
            <person name="Grimwood J."/>
            <person name="Gundlach H."/>
            <person name="Henrissat B."/>
            <person name="Napoli C."/>
            <person name="McDonald S.M."/>
            <person name="Parker M.S."/>
            <person name="Rombauts S."/>
            <person name="Salamov A."/>
            <person name="Von Dassow P."/>
            <person name="Badger J.H."/>
            <person name="Coutinho P.M."/>
            <person name="Demir E."/>
            <person name="Dubchak I."/>
            <person name="Gentemann C."/>
            <person name="Eikrem W."/>
            <person name="Gready J.E."/>
            <person name="John U."/>
            <person name="Lanier W."/>
            <person name="Lindquist E.A."/>
            <person name="Lucas S."/>
            <person name="Mayer K.F."/>
            <person name="Moreau H."/>
            <person name="Not F."/>
            <person name="Otillar R."/>
            <person name="Panaud O."/>
            <person name="Pangilinan J."/>
            <person name="Paulsen I."/>
            <person name="Piegu B."/>
            <person name="Poliakov A."/>
            <person name="Robbens S."/>
            <person name="Schmutz J."/>
            <person name="Toulza E."/>
            <person name="Wyss T."/>
            <person name="Zelensky A."/>
            <person name="Zhou K."/>
            <person name="Armbrust E.V."/>
            <person name="Bhattacharya D."/>
            <person name="Goodenough U.W."/>
            <person name="Van de Peer Y."/>
            <person name="Grigoriev I.V."/>
        </authorList>
    </citation>
    <scope>NUCLEOTIDE SEQUENCE [LARGE SCALE GENOMIC DNA]</scope>
    <source>
        <strain evidence="2 3">CCMP1545</strain>
    </source>
</reference>
<proteinExistence type="predicted"/>
<accession>C1MI00</accession>
<dbReference type="AlphaFoldDB" id="C1MI00"/>
<feature type="transmembrane region" description="Helical" evidence="1">
    <location>
        <begin position="45"/>
        <end position="65"/>
    </location>
</feature>
<evidence type="ECO:0000313" key="3">
    <source>
        <dbReference type="Proteomes" id="UP000001876"/>
    </source>
</evidence>
<keyword evidence="1" id="KW-0472">Membrane</keyword>
<protein>
    <submittedName>
        <fullName evidence="2">Predicted protein</fullName>
    </submittedName>
</protein>
<dbReference type="KEGG" id="mpp:MICPUCDRAFT_61482"/>
<sequence>MGWDPDDPEVQLYLTLLMLLPMLPIALTCACCFKVISRNLTLHGAVRQACVYCACFNACLLASQVVTGAEPLGSYRESSGDKAYVRYQIVVLIVYVLHAKLTVANAFAYALWWPCVAQCVAIACVGFHYYFSAWHPAMVGESPRVVAGLPTGAATYGTYAVAYAAMAAVPMRTAARKPDFKVEMRRGEGAKLMGADAKEQD</sequence>
<keyword evidence="1" id="KW-0812">Transmembrane</keyword>
<dbReference type="EMBL" id="GG663735">
    <property type="protein sequence ID" value="EEH60833.1"/>
    <property type="molecule type" value="Genomic_DNA"/>
</dbReference>
<dbReference type="RefSeq" id="XP_003055581.1">
    <property type="nucleotide sequence ID" value="XM_003055535.1"/>
</dbReference>